<dbReference type="InterPro" id="IPR036388">
    <property type="entry name" value="WH-like_DNA-bd_sf"/>
</dbReference>
<comment type="caution">
    <text evidence="9">The sequence shown here is derived from an EMBL/GenBank/DDBJ whole genome shotgun (WGS) entry which is preliminary data.</text>
</comment>
<name>A0A091BCJ2_9GAMM</name>
<dbReference type="AlphaFoldDB" id="A0A091BCJ2"/>
<dbReference type="GO" id="GO:0006282">
    <property type="term" value="P:regulation of DNA repair"/>
    <property type="evidence" value="ECO:0007669"/>
    <property type="project" value="UniProtKB-UniRule"/>
</dbReference>
<organism evidence="9 10">
    <name type="scientific">Arenimonas composti TR7-09 = DSM 18010</name>
    <dbReference type="NCBI Taxonomy" id="1121013"/>
    <lineage>
        <taxon>Bacteria</taxon>
        <taxon>Pseudomonadati</taxon>
        <taxon>Pseudomonadota</taxon>
        <taxon>Gammaproteobacteria</taxon>
        <taxon>Lysobacterales</taxon>
        <taxon>Lysobacteraceae</taxon>
        <taxon>Arenimonas</taxon>
    </lineage>
</organism>
<evidence type="ECO:0000259" key="8">
    <source>
        <dbReference type="Pfam" id="PF21982"/>
    </source>
</evidence>
<comment type="similarity">
    <text evidence="2 5">Belongs to the RecX family.</text>
</comment>
<reference evidence="9 10" key="1">
    <citation type="submission" date="2013-09" db="EMBL/GenBank/DDBJ databases">
        <title>Genome sequencing of Arenimonas composti.</title>
        <authorList>
            <person name="Chen F."/>
            <person name="Wang G."/>
        </authorList>
    </citation>
    <scope>NUCLEOTIDE SEQUENCE [LARGE SCALE GENOMIC DNA]</scope>
    <source>
        <strain evidence="9 10">TR7-09</strain>
    </source>
</reference>
<evidence type="ECO:0000256" key="3">
    <source>
        <dbReference type="ARBA" id="ARBA00018111"/>
    </source>
</evidence>
<evidence type="ECO:0000256" key="1">
    <source>
        <dbReference type="ARBA" id="ARBA00004496"/>
    </source>
</evidence>
<dbReference type="Gene3D" id="1.10.10.10">
    <property type="entry name" value="Winged helix-like DNA-binding domain superfamily/Winged helix DNA-binding domain"/>
    <property type="match status" value="3"/>
</dbReference>
<dbReference type="OrthoDB" id="7066780at2"/>
<protein>
    <recommendedName>
        <fullName evidence="3 5">Regulatory protein RecX</fullName>
    </recommendedName>
</protein>
<dbReference type="RefSeq" id="WP_081683468.1">
    <property type="nucleotide sequence ID" value="NZ_AWXU01000020.1"/>
</dbReference>
<dbReference type="GO" id="GO:0005737">
    <property type="term" value="C:cytoplasm"/>
    <property type="evidence" value="ECO:0007669"/>
    <property type="project" value="UniProtKB-SubCell"/>
</dbReference>
<dbReference type="PANTHER" id="PTHR33602:SF1">
    <property type="entry name" value="REGULATORY PROTEIN RECX FAMILY PROTEIN"/>
    <property type="match status" value="1"/>
</dbReference>
<comment type="subcellular location">
    <subcellularLocation>
        <location evidence="1 5">Cytoplasm</location>
    </subcellularLocation>
</comment>
<evidence type="ECO:0000313" key="10">
    <source>
        <dbReference type="Proteomes" id="UP000029391"/>
    </source>
</evidence>
<evidence type="ECO:0000259" key="6">
    <source>
        <dbReference type="Pfam" id="PF02631"/>
    </source>
</evidence>
<dbReference type="InterPro" id="IPR053926">
    <property type="entry name" value="RecX_HTH_1st"/>
</dbReference>
<dbReference type="PANTHER" id="PTHR33602">
    <property type="entry name" value="REGULATORY PROTEIN RECX FAMILY PROTEIN"/>
    <property type="match status" value="1"/>
</dbReference>
<feature type="domain" description="RecX third three-helical" evidence="7">
    <location>
        <begin position="112"/>
        <end position="157"/>
    </location>
</feature>
<keyword evidence="10" id="KW-1185">Reference proteome</keyword>
<dbReference type="Proteomes" id="UP000029391">
    <property type="component" value="Unassembled WGS sequence"/>
</dbReference>
<evidence type="ECO:0000256" key="4">
    <source>
        <dbReference type="ARBA" id="ARBA00022490"/>
    </source>
</evidence>
<evidence type="ECO:0000256" key="5">
    <source>
        <dbReference type="HAMAP-Rule" id="MF_01114"/>
    </source>
</evidence>
<keyword evidence="4 5" id="KW-0963">Cytoplasm</keyword>
<accession>A0A091BCJ2</accession>
<feature type="domain" description="RecX second three-helical" evidence="6">
    <location>
        <begin position="66"/>
        <end position="106"/>
    </location>
</feature>
<evidence type="ECO:0000259" key="7">
    <source>
        <dbReference type="Pfam" id="PF21981"/>
    </source>
</evidence>
<dbReference type="STRING" id="1121013.GCA_000426365_01891"/>
<feature type="domain" description="RecX first three-helical" evidence="8">
    <location>
        <begin position="20"/>
        <end position="59"/>
    </location>
</feature>
<dbReference type="InterPro" id="IPR053924">
    <property type="entry name" value="RecX_HTH_2nd"/>
</dbReference>
<dbReference type="HAMAP" id="MF_01114">
    <property type="entry name" value="RecX"/>
    <property type="match status" value="1"/>
</dbReference>
<dbReference type="Pfam" id="PF02631">
    <property type="entry name" value="RecX_HTH2"/>
    <property type="match status" value="1"/>
</dbReference>
<proteinExistence type="inferred from homology"/>
<evidence type="ECO:0000256" key="2">
    <source>
        <dbReference type="ARBA" id="ARBA00009695"/>
    </source>
</evidence>
<dbReference type="eggNOG" id="COG2137">
    <property type="taxonomic scope" value="Bacteria"/>
</dbReference>
<dbReference type="InterPro" id="IPR053925">
    <property type="entry name" value="RecX_HTH_3rd"/>
</dbReference>
<comment type="function">
    <text evidence="5">Modulates RecA activity.</text>
</comment>
<gene>
    <name evidence="5" type="primary">recX</name>
    <name evidence="9" type="ORF">P873_06870</name>
</gene>
<dbReference type="EMBL" id="AWXU01000020">
    <property type="protein sequence ID" value="KFN50388.1"/>
    <property type="molecule type" value="Genomic_DNA"/>
</dbReference>
<dbReference type="Pfam" id="PF21982">
    <property type="entry name" value="RecX_HTH1"/>
    <property type="match status" value="1"/>
</dbReference>
<evidence type="ECO:0000313" key="9">
    <source>
        <dbReference type="EMBL" id="KFN50388.1"/>
    </source>
</evidence>
<dbReference type="Pfam" id="PF21981">
    <property type="entry name" value="RecX_HTH3"/>
    <property type="match status" value="1"/>
</dbReference>
<dbReference type="InterPro" id="IPR003783">
    <property type="entry name" value="Regulatory_RecX"/>
</dbReference>
<sequence>MIDEEDSRAGRDEAEAAAEAWRRGLGLLVRREQSRRGLERKLGERGVDPALAAAAVDRLAAAGWQDDARFAASFARDRAASGYGPVRIRAELAAHGMDAGQVAAALAACEADWAERAVQLAQRRFRAADLVDPARRRKAQAFLLRRGFDGGQAAAALAALHGQGGDGD</sequence>